<name>A0A167WA75_9HYPO</name>
<dbReference type="Proteomes" id="UP000076874">
    <property type="component" value="Unassembled WGS sequence"/>
</dbReference>
<reference evidence="2 3" key="1">
    <citation type="journal article" date="2016" name="Genome Biol. Evol.">
        <title>Divergent and convergent evolution of fungal pathogenicity.</title>
        <authorList>
            <person name="Shang Y."/>
            <person name="Xiao G."/>
            <person name="Zheng P."/>
            <person name="Cen K."/>
            <person name="Zhan S."/>
            <person name="Wang C."/>
        </authorList>
    </citation>
    <scope>NUCLEOTIDE SEQUENCE [LARGE SCALE GENOMIC DNA]</scope>
    <source>
        <strain evidence="2 3">RCEF 264</strain>
    </source>
</reference>
<evidence type="ECO:0000256" key="1">
    <source>
        <dbReference type="SAM" id="MobiDB-lite"/>
    </source>
</evidence>
<feature type="compositionally biased region" description="Acidic residues" evidence="1">
    <location>
        <begin position="115"/>
        <end position="131"/>
    </location>
</feature>
<evidence type="ECO:0000313" key="2">
    <source>
        <dbReference type="EMBL" id="OAA63526.1"/>
    </source>
</evidence>
<organism evidence="2 3">
    <name type="scientific">Niveomyces insectorum RCEF 264</name>
    <dbReference type="NCBI Taxonomy" id="1081102"/>
    <lineage>
        <taxon>Eukaryota</taxon>
        <taxon>Fungi</taxon>
        <taxon>Dikarya</taxon>
        <taxon>Ascomycota</taxon>
        <taxon>Pezizomycotina</taxon>
        <taxon>Sordariomycetes</taxon>
        <taxon>Hypocreomycetidae</taxon>
        <taxon>Hypocreales</taxon>
        <taxon>Cordycipitaceae</taxon>
        <taxon>Niveomyces</taxon>
    </lineage>
</organism>
<accession>A0A167WA75</accession>
<dbReference type="OrthoDB" id="5381833at2759"/>
<feature type="compositionally biased region" description="Basic and acidic residues" evidence="1">
    <location>
        <begin position="53"/>
        <end position="65"/>
    </location>
</feature>
<proteinExistence type="predicted"/>
<sequence length="183" mass="20293">MADEPLVSFRTPMPPGYCFVRKGNVYITAHCRKATKAAGQTVYVVTNGGGDGDDARPRPTNDARRPHVVLGLRCPRAARRAIADTVDAVERQWAGHRKPGARVVPARKTWKSDEDSSDDEYDDDDSNDNSDSDGSHGDAGADDDDYDDKDGDYLPPHGRRWQGSKINEMHQQFKDARACYVSR</sequence>
<feature type="region of interest" description="Disordered" evidence="1">
    <location>
        <begin position="92"/>
        <end position="167"/>
    </location>
</feature>
<dbReference type="AlphaFoldDB" id="A0A167WA75"/>
<keyword evidence="3" id="KW-1185">Reference proteome</keyword>
<evidence type="ECO:0000313" key="3">
    <source>
        <dbReference type="Proteomes" id="UP000076874"/>
    </source>
</evidence>
<feature type="region of interest" description="Disordered" evidence="1">
    <location>
        <begin position="48"/>
        <end position="67"/>
    </location>
</feature>
<feature type="compositionally biased region" description="Acidic residues" evidence="1">
    <location>
        <begin position="140"/>
        <end position="150"/>
    </location>
</feature>
<gene>
    <name evidence="2" type="ORF">SPI_03689</name>
</gene>
<protein>
    <submittedName>
        <fullName evidence="2">Uncharacterized protein</fullName>
    </submittedName>
</protein>
<comment type="caution">
    <text evidence="2">The sequence shown here is derived from an EMBL/GenBank/DDBJ whole genome shotgun (WGS) entry which is preliminary data.</text>
</comment>
<dbReference type="EMBL" id="AZHD01000005">
    <property type="protein sequence ID" value="OAA63526.1"/>
    <property type="molecule type" value="Genomic_DNA"/>
</dbReference>